<reference evidence="2 3" key="1">
    <citation type="submission" date="2018-03" db="EMBL/GenBank/DDBJ databases">
        <title>Draft Genome Sequences of the Obligatory Marine Myxobacteria Enhygromyxa salina SWB007.</title>
        <authorList>
            <person name="Poehlein A."/>
            <person name="Moghaddam J.A."/>
            <person name="Harms H."/>
            <person name="Alanjari M."/>
            <person name="Koenig G.M."/>
            <person name="Daniel R."/>
            <person name="Schaeberle T.F."/>
        </authorList>
    </citation>
    <scope>NUCLEOTIDE SEQUENCE [LARGE SCALE GENOMIC DNA]</scope>
    <source>
        <strain evidence="2 3">SWB007</strain>
    </source>
</reference>
<dbReference type="Gene3D" id="3.40.30.10">
    <property type="entry name" value="Glutaredoxin"/>
    <property type="match status" value="1"/>
</dbReference>
<dbReference type="SUPFAM" id="SSF52833">
    <property type="entry name" value="Thioredoxin-like"/>
    <property type="match status" value="1"/>
</dbReference>
<dbReference type="EMBL" id="PVNL01000051">
    <property type="protein sequence ID" value="PRQ07623.1"/>
    <property type="molecule type" value="Genomic_DNA"/>
</dbReference>
<name>A0A2S9YRB0_9BACT</name>
<dbReference type="GO" id="GO:0016209">
    <property type="term" value="F:antioxidant activity"/>
    <property type="evidence" value="ECO:0007669"/>
    <property type="project" value="InterPro"/>
</dbReference>
<evidence type="ECO:0000313" key="2">
    <source>
        <dbReference type="EMBL" id="PRQ07623.1"/>
    </source>
</evidence>
<dbReference type="InterPro" id="IPR000866">
    <property type="entry name" value="AhpC/TSA"/>
</dbReference>
<organism evidence="2 3">
    <name type="scientific">Enhygromyxa salina</name>
    <dbReference type="NCBI Taxonomy" id="215803"/>
    <lineage>
        <taxon>Bacteria</taxon>
        <taxon>Pseudomonadati</taxon>
        <taxon>Myxococcota</taxon>
        <taxon>Polyangia</taxon>
        <taxon>Nannocystales</taxon>
        <taxon>Nannocystaceae</taxon>
        <taxon>Enhygromyxa</taxon>
    </lineage>
</organism>
<dbReference type="InterPro" id="IPR036249">
    <property type="entry name" value="Thioredoxin-like_sf"/>
</dbReference>
<dbReference type="AlphaFoldDB" id="A0A2S9YRB0"/>
<evidence type="ECO:0000259" key="1">
    <source>
        <dbReference type="Pfam" id="PF00578"/>
    </source>
</evidence>
<gene>
    <name evidence="2" type="ORF">ENSA7_26130</name>
</gene>
<comment type="caution">
    <text evidence="2">The sequence shown here is derived from an EMBL/GenBank/DDBJ whole genome shotgun (WGS) entry which is preliminary data.</text>
</comment>
<feature type="domain" description="Alkyl hydroperoxide reductase subunit C/ Thiol specific antioxidant" evidence="1">
    <location>
        <begin position="2"/>
        <end position="60"/>
    </location>
</feature>
<dbReference type="GO" id="GO:0016491">
    <property type="term" value="F:oxidoreductase activity"/>
    <property type="evidence" value="ECO:0007669"/>
    <property type="project" value="InterPro"/>
</dbReference>
<sequence length="92" mass="9757">MVAISADSAADSKRLRERLGLNFPLLTDEGVAVASAYGVAMKGEDIAVPATFVIMPNREVFWHYVGETPADRPGKLAVIEQLEAALAELAGS</sequence>
<proteinExistence type="predicted"/>
<dbReference type="Pfam" id="PF00578">
    <property type="entry name" value="AhpC-TSA"/>
    <property type="match status" value="1"/>
</dbReference>
<protein>
    <submittedName>
        <fullName evidence="2">AhpC/TSA family protein</fullName>
    </submittedName>
</protein>
<evidence type="ECO:0000313" key="3">
    <source>
        <dbReference type="Proteomes" id="UP000238823"/>
    </source>
</evidence>
<dbReference type="Proteomes" id="UP000238823">
    <property type="component" value="Unassembled WGS sequence"/>
</dbReference>
<accession>A0A2S9YRB0</accession>